<evidence type="ECO:0000256" key="1">
    <source>
        <dbReference type="ARBA" id="ARBA00006336"/>
    </source>
</evidence>
<comment type="similarity">
    <text evidence="1">Belongs to the isochorismatase family.</text>
</comment>
<keyword evidence="8" id="KW-0175">Coiled coil</keyword>
<comment type="pathway">
    <text evidence="5">Cofactor biosynthesis; nicotinate biosynthesis; nicotinate from nicotinamide: step 1/1.</text>
</comment>
<dbReference type="Gene3D" id="3.40.50.850">
    <property type="entry name" value="Isochorismatase-like"/>
    <property type="match status" value="1"/>
</dbReference>
<gene>
    <name evidence="10" type="ORF">PCOR1329_LOCUS78864</name>
</gene>
<evidence type="ECO:0000256" key="3">
    <source>
        <dbReference type="ARBA" id="ARBA00022723"/>
    </source>
</evidence>
<reference evidence="10" key="1">
    <citation type="submission" date="2023-10" db="EMBL/GenBank/DDBJ databases">
        <authorList>
            <person name="Chen Y."/>
            <person name="Shah S."/>
            <person name="Dougan E. K."/>
            <person name="Thang M."/>
            <person name="Chan C."/>
        </authorList>
    </citation>
    <scope>NUCLEOTIDE SEQUENCE [LARGE SCALE GENOMIC DNA]</scope>
</reference>
<dbReference type="InterPro" id="IPR036380">
    <property type="entry name" value="Isochorismatase-like_sf"/>
</dbReference>
<keyword evidence="3" id="KW-0479">Metal-binding</keyword>
<sequence>MATASFVDDLTAKAAVDHPEQVIAKAQRLIEILHNRIGPTGLKVNFGKSFDIQHEFERAAESFPVSVWVISLDAANDPIRGDVSRPETTRFWHRAMAGGKEVEPDFMAFWEPLDPYVTRVMGNDFARELSSPEPYSSPDWGMHCPDSELFAEYLDLAKKCGWDDLVNTGALTVGREDCLVVVDMQNDFIPVDEKNPKGGAFGVAEGGKIVHTVVKLMEYFAASGALVVATRDYHPVDHCSFIPEGGPFPAHCVQGTEGSKFYPDIALCMANLKTAGRRAEVVFKGFHEDIDSFGSLEYPESYAEKRVTSRKRPERLYGCSSLCSWTGCASLKCSNLANDIDAPPDVLAVHGRVGLSEMLKTGGTKRIFACGLALDFCVLDTCLNAMSCIPSVAEVSLLMDASRAAHIPGLGKVGSGFLSPLEDVGDKLRSSKVVVRPCSTILPRDFMVQSSSLLRQEMIGRVFPEQLGPFAFIRVTGLGLSLDRGKEVWTASRDCPEVESLRKHHVEPSGSISPVFKLTLSAKSLEAIGVPRSAAQFAWAYSTAMGSFDEQSRAYFAITTPESAFFVFGGFVYMDAAGEVVAVMSLSAGSGLGFGQREQLQPEILPALRGRWQPVTVPDMVRRGARKYAWIPPNEEVCAAAGKWKAPPYGCFAYIFHDDEGAEDERDCYFPVAEMSTQGEVRSLNSKIKRDTPAADGAGHFEVTKASLTVFESPDSRRRLGLLRKGDLVFTKGPAKEVAGFTMQPIAPRGAVESKFLRPDTELDVRGLDFVRTSSPEVPRVRTRATGAEAQVVRLRAERELLRAEAAALRGALTTARRQQQLQPPAARAPVQLMRRCRNRLARAARSGELARVLLQLRPG</sequence>
<organism evidence="10 11">
    <name type="scientific">Prorocentrum cordatum</name>
    <dbReference type="NCBI Taxonomy" id="2364126"/>
    <lineage>
        <taxon>Eukaryota</taxon>
        <taxon>Sar</taxon>
        <taxon>Alveolata</taxon>
        <taxon>Dinophyceae</taxon>
        <taxon>Prorocentrales</taxon>
        <taxon>Prorocentraceae</taxon>
        <taxon>Prorocentrum</taxon>
    </lineage>
</organism>
<dbReference type="Proteomes" id="UP001189429">
    <property type="component" value="Unassembled WGS sequence"/>
</dbReference>
<accession>A0ABN9XQG1</accession>
<comment type="caution">
    <text evidence="10">The sequence shown here is derived from an EMBL/GenBank/DDBJ whole genome shotgun (WGS) entry which is preliminary data.</text>
</comment>
<proteinExistence type="inferred from homology"/>
<evidence type="ECO:0000313" key="11">
    <source>
        <dbReference type="Proteomes" id="UP001189429"/>
    </source>
</evidence>
<protein>
    <recommendedName>
        <fullName evidence="6">nicotinamidase</fullName>
        <ecNumber evidence="6">3.5.1.19</ecNumber>
    </recommendedName>
    <alternativeName>
        <fullName evidence="7">Nicotinamide deamidase</fullName>
    </alternativeName>
</protein>
<evidence type="ECO:0000259" key="9">
    <source>
        <dbReference type="Pfam" id="PF00857"/>
    </source>
</evidence>
<evidence type="ECO:0000256" key="4">
    <source>
        <dbReference type="ARBA" id="ARBA00022801"/>
    </source>
</evidence>
<dbReference type="InterPro" id="IPR000868">
    <property type="entry name" value="Isochorismatase-like_dom"/>
</dbReference>
<keyword evidence="2" id="KW-0662">Pyridine nucleotide biosynthesis</keyword>
<feature type="coiled-coil region" evidence="8">
    <location>
        <begin position="785"/>
        <end position="819"/>
    </location>
</feature>
<keyword evidence="11" id="KW-1185">Reference proteome</keyword>
<evidence type="ECO:0000313" key="10">
    <source>
        <dbReference type="EMBL" id="CAK0902171.1"/>
    </source>
</evidence>
<evidence type="ECO:0000256" key="2">
    <source>
        <dbReference type="ARBA" id="ARBA00022642"/>
    </source>
</evidence>
<dbReference type="EC" id="3.5.1.19" evidence="6"/>
<evidence type="ECO:0000256" key="8">
    <source>
        <dbReference type="SAM" id="Coils"/>
    </source>
</evidence>
<keyword evidence="4" id="KW-0378">Hydrolase</keyword>
<dbReference type="PANTHER" id="PTHR11080:SF2">
    <property type="entry name" value="LD05707P"/>
    <property type="match status" value="1"/>
</dbReference>
<dbReference type="Pfam" id="PF00857">
    <property type="entry name" value="Isochorismatase"/>
    <property type="match status" value="1"/>
</dbReference>
<evidence type="ECO:0000256" key="7">
    <source>
        <dbReference type="ARBA" id="ARBA00043224"/>
    </source>
</evidence>
<evidence type="ECO:0000256" key="6">
    <source>
        <dbReference type="ARBA" id="ARBA00039017"/>
    </source>
</evidence>
<dbReference type="InterPro" id="IPR052347">
    <property type="entry name" value="Isochorismatase_Nicotinamidase"/>
</dbReference>
<name>A0ABN9XQG1_9DINO</name>
<evidence type="ECO:0000256" key="5">
    <source>
        <dbReference type="ARBA" id="ARBA00037900"/>
    </source>
</evidence>
<feature type="domain" description="Isochorismatase-like" evidence="9">
    <location>
        <begin position="178"/>
        <end position="266"/>
    </location>
</feature>
<dbReference type="PANTHER" id="PTHR11080">
    <property type="entry name" value="PYRAZINAMIDASE/NICOTINAMIDASE"/>
    <property type="match status" value="1"/>
</dbReference>
<dbReference type="SUPFAM" id="SSF52499">
    <property type="entry name" value="Isochorismatase-like hydrolases"/>
    <property type="match status" value="1"/>
</dbReference>
<dbReference type="EMBL" id="CAUYUJ010021031">
    <property type="protein sequence ID" value="CAK0902171.1"/>
    <property type="molecule type" value="Genomic_DNA"/>
</dbReference>